<evidence type="ECO:0000313" key="9">
    <source>
        <dbReference type="EMBL" id="ANY67970.1"/>
    </source>
</evidence>
<dbReference type="Gene3D" id="3.30.565.10">
    <property type="entry name" value="Histidine kinase-like ATPase, C-terminal domain"/>
    <property type="match status" value="1"/>
</dbReference>
<accession>A0A1B2DJR5</accession>
<dbReference type="Gene3D" id="1.10.8.500">
    <property type="entry name" value="HAMP domain in histidine kinase"/>
    <property type="match status" value="1"/>
</dbReference>
<proteinExistence type="predicted"/>
<dbReference type="PROSITE" id="PS50885">
    <property type="entry name" value="HAMP"/>
    <property type="match status" value="1"/>
</dbReference>
<dbReference type="Pfam" id="PF00672">
    <property type="entry name" value="HAMP"/>
    <property type="match status" value="1"/>
</dbReference>
<dbReference type="AlphaFoldDB" id="A0A1B2DJR5"/>
<evidence type="ECO:0000256" key="3">
    <source>
        <dbReference type="ARBA" id="ARBA00022553"/>
    </source>
</evidence>
<evidence type="ECO:0000256" key="6">
    <source>
        <dbReference type="ARBA" id="ARBA00023136"/>
    </source>
</evidence>
<keyword evidence="4" id="KW-0808">Transferase</keyword>
<dbReference type="InterPro" id="IPR003594">
    <property type="entry name" value="HATPase_dom"/>
</dbReference>
<feature type="domain" description="HAMP" evidence="8">
    <location>
        <begin position="312"/>
        <end position="364"/>
    </location>
</feature>
<dbReference type="Gene3D" id="3.30.450.20">
    <property type="entry name" value="PAS domain"/>
    <property type="match status" value="1"/>
</dbReference>
<dbReference type="PANTHER" id="PTHR34220">
    <property type="entry name" value="SENSOR HISTIDINE KINASE YPDA"/>
    <property type="match status" value="1"/>
</dbReference>
<comment type="subcellular location">
    <subcellularLocation>
        <location evidence="1">Cell membrane</location>
        <topology evidence="1">Multi-pass membrane protein</topology>
    </subcellularLocation>
</comment>
<evidence type="ECO:0000256" key="1">
    <source>
        <dbReference type="ARBA" id="ARBA00004651"/>
    </source>
</evidence>
<reference evidence="9" key="1">
    <citation type="submission" date="2016-08" db="EMBL/GenBank/DDBJ databases">
        <title>Complete Genome Seqeunce of Paenibacillus sp. BIHB 4019 from tea rhizoplane.</title>
        <authorList>
            <person name="Thakur R."/>
            <person name="Swarnkar M.K."/>
            <person name="Gulati A."/>
        </authorList>
    </citation>
    <scope>NUCLEOTIDE SEQUENCE [LARGE SCALE GENOMIC DNA]</scope>
    <source>
        <strain evidence="9">BIHB4019</strain>
    </source>
</reference>
<dbReference type="Pfam" id="PF06580">
    <property type="entry name" value="His_kinase"/>
    <property type="match status" value="1"/>
</dbReference>
<dbReference type="InterPro" id="IPR050640">
    <property type="entry name" value="Bact_2-comp_sensor_kinase"/>
</dbReference>
<protein>
    <recommendedName>
        <fullName evidence="8">HAMP domain-containing protein</fullName>
    </recommendedName>
</protein>
<dbReference type="SUPFAM" id="SSF55874">
    <property type="entry name" value="ATPase domain of HSP90 chaperone/DNA topoisomerase II/histidine kinase"/>
    <property type="match status" value="1"/>
</dbReference>
<evidence type="ECO:0000259" key="8">
    <source>
        <dbReference type="PROSITE" id="PS50885"/>
    </source>
</evidence>
<dbReference type="Pfam" id="PF02518">
    <property type="entry name" value="HATPase_c"/>
    <property type="match status" value="1"/>
</dbReference>
<keyword evidence="2" id="KW-1003">Cell membrane</keyword>
<evidence type="ECO:0000256" key="2">
    <source>
        <dbReference type="ARBA" id="ARBA00022475"/>
    </source>
</evidence>
<dbReference type="InterPro" id="IPR036890">
    <property type="entry name" value="HATPase_C_sf"/>
</dbReference>
<dbReference type="GO" id="GO:0005886">
    <property type="term" value="C:plasma membrane"/>
    <property type="evidence" value="ECO:0007669"/>
    <property type="project" value="UniProtKB-SubCell"/>
</dbReference>
<keyword evidence="6 7" id="KW-0472">Membrane</keyword>
<dbReference type="InterPro" id="IPR010559">
    <property type="entry name" value="Sig_transdc_His_kin_internal"/>
</dbReference>
<evidence type="ECO:0000256" key="4">
    <source>
        <dbReference type="ARBA" id="ARBA00022679"/>
    </source>
</evidence>
<name>A0A1B2DJR5_9BACL</name>
<dbReference type="InterPro" id="IPR003660">
    <property type="entry name" value="HAMP_dom"/>
</dbReference>
<sequence>MEKSNIFKKILAIMGLLLIPIVGLYSYSNQISIHVVEEQIRQNSGDKLSFFVQQIDAEFDQYMISVNNLGIEPLVRAFISLTPSSTDSELFEAKLSVQEDLEIKGKAGILERAYTLFAPLSGEVVSTHNSISYKQKFVDMVHKGGLKPFIWTYSAEDNSRIPNAFVYRIVEPLFVYEDLEQADLVGEIRVDTRDITDMLTRFKADSPGDPFLYHENEAPIVARTADMKRINELLPLFEKNKEDVKQGTFLASLQNEQYMILYAKSEATGWYLIEYMPLENILTPITSSRNWFWLSLSLILLISVLSAFLLYRNVQVPIRELFLAAKRLRRGDYSVRVGSRKHDEFGYLFEQFNLMSEQIQHLINSIYAEKLHAREATLKQLQSQINPHFLYNCLFFIKNMTRIGERDAVMAMAVKLGDYYRYTTHVDQQETALREEIKLIHNYLSIQNMRMDRIDFQIKIPDAMLELKLPRLIVQPIIENAIIHGIEPREGAGMIRVMGLSGEQGYEIICEDDGVGLSEQELRRLRQKISSNAVLDESCGLRNVHQRLVHKYGGTSGLTLEQSAEGGLRATIRWSALPSERE</sequence>
<evidence type="ECO:0000256" key="5">
    <source>
        <dbReference type="ARBA" id="ARBA00022777"/>
    </source>
</evidence>
<dbReference type="CDD" id="cd06225">
    <property type="entry name" value="HAMP"/>
    <property type="match status" value="1"/>
</dbReference>
<keyword evidence="7" id="KW-1133">Transmembrane helix</keyword>
<dbReference type="RefSeq" id="WP_099519139.1">
    <property type="nucleotide sequence ID" value="NZ_CP016808.1"/>
</dbReference>
<dbReference type="EMBL" id="CP016808">
    <property type="protein sequence ID" value="ANY67970.1"/>
    <property type="molecule type" value="Genomic_DNA"/>
</dbReference>
<dbReference type="SUPFAM" id="SSF158472">
    <property type="entry name" value="HAMP domain-like"/>
    <property type="match status" value="1"/>
</dbReference>
<dbReference type="PANTHER" id="PTHR34220:SF7">
    <property type="entry name" value="SENSOR HISTIDINE KINASE YPDA"/>
    <property type="match status" value="1"/>
</dbReference>
<keyword evidence="3" id="KW-0597">Phosphoprotein</keyword>
<evidence type="ECO:0000256" key="7">
    <source>
        <dbReference type="SAM" id="Phobius"/>
    </source>
</evidence>
<dbReference type="SMART" id="SM00304">
    <property type="entry name" value="HAMP"/>
    <property type="match status" value="1"/>
</dbReference>
<gene>
    <name evidence="9" type="ORF">BBD42_16935</name>
</gene>
<feature type="transmembrane region" description="Helical" evidence="7">
    <location>
        <begin position="291"/>
        <end position="311"/>
    </location>
</feature>
<organism evidence="9">
    <name type="scientific">Paenibacillus sp. BIHB 4019</name>
    <dbReference type="NCBI Taxonomy" id="1870819"/>
    <lineage>
        <taxon>Bacteria</taxon>
        <taxon>Bacillati</taxon>
        <taxon>Bacillota</taxon>
        <taxon>Bacilli</taxon>
        <taxon>Bacillales</taxon>
        <taxon>Paenibacillaceae</taxon>
        <taxon>Paenibacillus</taxon>
    </lineage>
</organism>
<keyword evidence="7" id="KW-0812">Transmembrane</keyword>
<keyword evidence="5" id="KW-0418">Kinase</keyword>
<dbReference type="GO" id="GO:0000155">
    <property type="term" value="F:phosphorelay sensor kinase activity"/>
    <property type="evidence" value="ECO:0007669"/>
    <property type="project" value="InterPro"/>
</dbReference>